<dbReference type="SMART" id="SM00184">
    <property type="entry name" value="RING"/>
    <property type="match status" value="1"/>
</dbReference>
<name>A0A834T8H7_9FABA</name>
<dbReference type="Pfam" id="PF13639">
    <property type="entry name" value="zf-RING_2"/>
    <property type="match status" value="1"/>
</dbReference>
<keyword evidence="5" id="KW-1185">Reference proteome</keyword>
<evidence type="ECO:0000259" key="3">
    <source>
        <dbReference type="PROSITE" id="PS50089"/>
    </source>
</evidence>
<keyword evidence="1" id="KW-0862">Zinc</keyword>
<keyword evidence="2" id="KW-1133">Transmembrane helix</keyword>
<reference evidence="4" key="1">
    <citation type="submission" date="2020-09" db="EMBL/GenBank/DDBJ databases">
        <title>Genome-Enabled Discovery of Anthraquinone Biosynthesis in Senna tora.</title>
        <authorList>
            <person name="Kang S.-H."/>
            <person name="Pandey R.P."/>
            <person name="Lee C.-M."/>
            <person name="Sim J.-S."/>
            <person name="Jeong J.-T."/>
            <person name="Choi B.-S."/>
            <person name="Jung M."/>
            <person name="Ginzburg D."/>
            <person name="Zhao K."/>
            <person name="Won S.Y."/>
            <person name="Oh T.-J."/>
            <person name="Yu Y."/>
            <person name="Kim N.-H."/>
            <person name="Lee O.R."/>
            <person name="Lee T.-H."/>
            <person name="Bashyal P."/>
            <person name="Kim T.-S."/>
            <person name="Lee W.-H."/>
            <person name="Kawkins C."/>
            <person name="Kim C.-K."/>
            <person name="Kim J.S."/>
            <person name="Ahn B.O."/>
            <person name="Rhee S.Y."/>
            <person name="Sohng J.K."/>
        </authorList>
    </citation>
    <scope>NUCLEOTIDE SEQUENCE</scope>
    <source>
        <tissue evidence="4">Leaf</tissue>
    </source>
</reference>
<dbReference type="PROSITE" id="PS50089">
    <property type="entry name" value="ZF_RING_2"/>
    <property type="match status" value="1"/>
</dbReference>
<proteinExistence type="predicted"/>
<keyword evidence="1" id="KW-0479">Metal-binding</keyword>
<sequence>MNSSQQEDQTRSPPRSPRASLLIGMAMRMSRARWFVFLRRVFQYQNGSRSDLGSNPFNTKKWMMMELVGLMVQITVSSVTLATSQRERPVWPMRVWVGGYEVGCVMSLMLLYGRYRQLYMTQPQGDAHAHGVSDVEQQRGSEDARYIFLMSKCQSTLELLLAIWFVMGNVWVFDSRLGSYQKAPKLHILCFSLLAWNALSYSFPFLLFLLLCCFLPLLSTLFGLNFTMSPSHRAASHHQISLLPSWRYKHLTSNNASHQCCICLAKYKEKEEVRQLPCSHMFHQRCVDQWLRIISCCPLCKQGLDS</sequence>
<dbReference type="PANTHER" id="PTHR46225:SF1">
    <property type="entry name" value="RING_U-BOX SUPERFAMILY PROTEIN"/>
    <property type="match status" value="1"/>
</dbReference>
<evidence type="ECO:0000313" key="4">
    <source>
        <dbReference type="EMBL" id="KAF7816002.1"/>
    </source>
</evidence>
<dbReference type="Proteomes" id="UP000634136">
    <property type="component" value="Unassembled WGS sequence"/>
</dbReference>
<gene>
    <name evidence="4" type="ORF">G2W53_029971</name>
</gene>
<keyword evidence="1" id="KW-0863">Zinc-finger</keyword>
<dbReference type="GO" id="GO:0008270">
    <property type="term" value="F:zinc ion binding"/>
    <property type="evidence" value="ECO:0007669"/>
    <property type="project" value="UniProtKB-KW"/>
</dbReference>
<accession>A0A834T8H7</accession>
<dbReference type="Gene3D" id="3.30.40.10">
    <property type="entry name" value="Zinc/RING finger domain, C3HC4 (zinc finger)"/>
    <property type="match status" value="1"/>
</dbReference>
<evidence type="ECO:0000256" key="1">
    <source>
        <dbReference type="PROSITE-ProRule" id="PRU00175"/>
    </source>
</evidence>
<feature type="transmembrane region" description="Helical" evidence="2">
    <location>
        <begin position="95"/>
        <end position="113"/>
    </location>
</feature>
<feature type="transmembrane region" description="Helical" evidence="2">
    <location>
        <begin position="155"/>
        <end position="173"/>
    </location>
</feature>
<dbReference type="InterPro" id="IPR001841">
    <property type="entry name" value="Znf_RING"/>
</dbReference>
<dbReference type="InterPro" id="IPR013083">
    <property type="entry name" value="Znf_RING/FYVE/PHD"/>
</dbReference>
<keyword evidence="2" id="KW-0472">Membrane</keyword>
<dbReference type="AlphaFoldDB" id="A0A834T8H7"/>
<comment type="caution">
    <text evidence="4">The sequence shown here is derived from an EMBL/GenBank/DDBJ whole genome shotgun (WGS) entry which is preliminary data.</text>
</comment>
<feature type="transmembrane region" description="Helical" evidence="2">
    <location>
        <begin position="63"/>
        <end position="83"/>
    </location>
</feature>
<organism evidence="4 5">
    <name type="scientific">Senna tora</name>
    <dbReference type="NCBI Taxonomy" id="362788"/>
    <lineage>
        <taxon>Eukaryota</taxon>
        <taxon>Viridiplantae</taxon>
        <taxon>Streptophyta</taxon>
        <taxon>Embryophyta</taxon>
        <taxon>Tracheophyta</taxon>
        <taxon>Spermatophyta</taxon>
        <taxon>Magnoliopsida</taxon>
        <taxon>eudicotyledons</taxon>
        <taxon>Gunneridae</taxon>
        <taxon>Pentapetalae</taxon>
        <taxon>rosids</taxon>
        <taxon>fabids</taxon>
        <taxon>Fabales</taxon>
        <taxon>Fabaceae</taxon>
        <taxon>Caesalpinioideae</taxon>
        <taxon>Cassia clade</taxon>
        <taxon>Senna</taxon>
    </lineage>
</organism>
<protein>
    <submittedName>
        <fullName evidence="4">E3 ubiquitin-protein ligase</fullName>
    </submittedName>
</protein>
<dbReference type="OrthoDB" id="8062037at2759"/>
<keyword evidence="2" id="KW-0812">Transmembrane</keyword>
<feature type="transmembrane region" description="Helical" evidence="2">
    <location>
        <begin position="201"/>
        <end position="224"/>
    </location>
</feature>
<feature type="domain" description="RING-type" evidence="3">
    <location>
        <begin position="260"/>
        <end position="301"/>
    </location>
</feature>
<dbReference type="PANTHER" id="PTHR46225">
    <property type="entry name" value="C3H4 TYPE ZINC FINGER PROTEIN"/>
    <property type="match status" value="1"/>
</dbReference>
<dbReference type="EMBL" id="JAAIUW010000009">
    <property type="protein sequence ID" value="KAF7816002.1"/>
    <property type="molecule type" value="Genomic_DNA"/>
</dbReference>
<evidence type="ECO:0000313" key="5">
    <source>
        <dbReference type="Proteomes" id="UP000634136"/>
    </source>
</evidence>
<dbReference type="SUPFAM" id="SSF57850">
    <property type="entry name" value="RING/U-box"/>
    <property type="match status" value="1"/>
</dbReference>
<evidence type="ECO:0000256" key="2">
    <source>
        <dbReference type="SAM" id="Phobius"/>
    </source>
</evidence>